<dbReference type="CDD" id="cd03445">
    <property type="entry name" value="Thioesterase_II_repeat2"/>
    <property type="match status" value="1"/>
</dbReference>
<dbReference type="GO" id="GO:0006637">
    <property type="term" value="P:acyl-CoA metabolic process"/>
    <property type="evidence" value="ECO:0007669"/>
    <property type="project" value="InterPro"/>
</dbReference>
<evidence type="ECO:0000313" key="5">
    <source>
        <dbReference type="EMBL" id="SEA58932.1"/>
    </source>
</evidence>
<dbReference type="InterPro" id="IPR029069">
    <property type="entry name" value="HotDog_dom_sf"/>
</dbReference>
<protein>
    <submittedName>
        <fullName evidence="5">Acyl-CoA thioesterase-2</fullName>
    </submittedName>
</protein>
<organism evidence="5 6">
    <name type="scientific">Bowdeniella nasicola</name>
    <dbReference type="NCBI Taxonomy" id="208480"/>
    <lineage>
        <taxon>Bacteria</taxon>
        <taxon>Bacillati</taxon>
        <taxon>Actinomycetota</taxon>
        <taxon>Actinomycetes</taxon>
        <taxon>Actinomycetales</taxon>
        <taxon>Actinomycetaceae</taxon>
        <taxon>Bowdeniella</taxon>
    </lineage>
</organism>
<keyword evidence="6" id="KW-1185">Reference proteome</keyword>
<dbReference type="InterPro" id="IPR049450">
    <property type="entry name" value="ACOT8-like_C"/>
</dbReference>
<dbReference type="PANTHER" id="PTHR11066:SF34">
    <property type="entry name" value="ACYL-COENZYME A THIOESTERASE 8"/>
    <property type="match status" value="1"/>
</dbReference>
<reference evidence="6" key="1">
    <citation type="submission" date="2016-10" db="EMBL/GenBank/DDBJ databases">
        <authorList>
            <person name="Varghese N."/>
            <person name="Submissions S."/>
        </authorList>
    </citation>
    <scope>NUCLEOTIDE SEQUENCE [LARGE SCALE GENOMIC DNA]</scope>
    <source>
        <strain evidence="6">KPR-1</strain>
    </source>
</reference>
<evidence type="ECO:0000256" key="2">
    <source>
        <dbReference type="ARBA" id="ARBA00022801"/>
    </source>
</evidence>
<dbReference type="AlphaFoldDB" id="A0A1H4CFT7"/>
<dbReference type="Pfam" id="PF13622">
    <property type="entry name" value="4HBT_3"/>
    <property type="match status" value="1"/>
</dbReference>
<feature type="domain" description="Acyl-CoA thioesterase-like C-terminal" evidence="4">
    <location>
        <begin position="172"/>
        <end position="313"/>
    </location>
</feature>
<evidence type="ECO:0000256" key="1">
    <source>
        <dbReference type="ARBA" id="ARBA00006538"/>
    </source>
</evidence>
<dbReference type="InterPro" id="IPR049449">
    <property type="entry name" value="TesB_ACOT8-like_N"/>
</dbReference>
<sequence length="321" mass="35341">MDDMPIPLQPTPDGVPDPMNGVLPIPQPDVEPLSHVLAALDLTRLDETTFAAPSLPFFLGRIYGGQVLSQAMMAAGRTTPDDGDGPRQLHSCHGYFLRPGTIDSALEFRVELLHDGRSFSTRRVHAIQHGKPILSVIASFQESQRGREHQDVAPRVFTPDMLPSAMELFAANPDPTAQFLARTGAFDIRHVAGNMFIHPAPTRDATQCVWMRARSALPEGASQLLHRALLIYACDQVMLEPVLRRHGLSWQHPGISVASLDHSMWWHRDIDVSDWFVFEQHSPSAQCGRGLGTAKIFDKTGALVASAAQEGMVRVPEDNEV</sequence>
<name>A0A1H4CFT7_9ACTO</name>
<dbReference type="Pfam" id="PF20789">
    <property type="entry name" value="4HBT_3C"/>
    <property type="match status" value="1"/>
</dbReference>
<dbReference type="GO" id="GO:0047617">
    <property type="term" value="F:fatty acyl-CoA hydrolase activity"/>
    <property type="evidence" value="ECO:0007669"/>
    <property type="project" value="InterPro"/>
</dbReference>
<dbReference type="Proteomes" id="UP000199288">
    <property type="component" value="Unassembled WGS sequence"/>
</dbReference>
<dbReference type="Gene3D" id="2.40.160.210">
    <property type="entry name" value="Acyl-CoA thioesterase, double hotdog domain"/>
    <property type="match status" value="1"/>
</dbReference>
<dbReference type="GO" id="GO:0009062">
    <property type="term" value="P:fatty acid catabolic process"/>
    <property type="evidence" value="ECO:0007669"/>
    <property type="project" value="TreeGrafter"/>
</dbReference>
<evidence type="ECO:0000313" key="6">
    <source>
        <dbReference type="Proteomes" id="UP000199288"/>
    </source>
</evidence>
<gene>
    <name evidence="5" type="ORF">SAMN02910418_01952</name>
</gene>
<feature type="domain" description="Acyl-CoA thioesterase-like N-terminal HotDog" evidence="3">
    <location>
        <begin position="60"/>
        <end position="141"/>
    </location>
</feature>
<dbReference type="PANTHER" id="PTHR11066">
    <property type="entry name" value="ACYL-COA THIOESTERASE"/>
    <property type="match status" value="1"/>
</dbReference>
<dbReference type="SUPFAM" id="SSF54637">
    <property type="entry name" value="Thioesterase/thiol ester dehydrase-isomerase"/>
    <property type="match status" value="2"/>
</dbReference>
<evidence type="ECO:0000259" key="4">
    <source>
        <dbReference type="Pfam" id="PF20789"/>
    </source>
</evidence>
<dbReference type="InterPro" id="IPR003703">
    <property type="entry name" value="Acyl_CoA_thio"/>
</dbReference>
<keyword evidence="2" id="KW-0378">Hydrolase</keyword>
<comment type="similarity">
    <text evidence="1">Belongs to the C/M/P thioester hydrolase family.</text>
</comment>
<dbReference type="RefSeq" id="WP_222842455.1">
    <property type="nucleotide sequence ID" value="NZ_FNQV01000012.1"/>
</dbReference>
<accession>A0A1H4CFT7</accession>
<dbReference type="EMBL" id="FNQV01000012">
    <property type="protein sequence ID" value="SEA58932.1"/>
    <property type="molecule type" value="Genomic_DNA"/>
</dbReference>
<proteinExistence type="inferred from homology"/>
<dbReference type="CDD" id="cd03444">
    <property type="entry name" value="Thioesterase_II_repeat1"/>
    <property type="match status" value="1"/>
</dbReference>
<evidence type="ECO:0000259" key="3">
    <source>
        <dbReference type="Pfam" id="PF13622"/>
    </source>
</evidence>
<dbReference type="InterPro" id="IPR042171">
    <property type="entry name" value="Acyl-CoA_hotdog"/>
</dbReference>